<protein>
    <submittedName>
        <fullName evidence="1">Uncharacterized protein</fullName>
    </submittedName>
</protein>
<keyword evidence="2" id="KW-1185">Reference proteome</keyword>
<organism evidence="1 2">
    <name type="scientific">Vespula pensylvanica</name>
    <name type="common">Western yellow jacket</name>
    <name type="synonym">Wasp</name>
    <dbReference type="NCBI Taxonomy" id="30213"/>
    <lineage>
        <taxon>Eukaryota</taxon>
        <taxon>Metazoa</taxon>
        <taxon>Ecdysozoa</taxon>
        <taxon>Arthropoda</taxon>
        <taxon>Hexapoda</taxon>
        <taxon>Insecta</taxon>
        <taxon>Pterygota</taxon>
        <taxon>Neoptera</taxon>
        <taxon>Endopterygota</taxon>
        <taxon>Hymenoptera</taxon>
        <taxon>Apocrita</taxon>
        <taxon>Aculeata</taxon>
        <taxon>Vespoidea</taxon>
        <taxon>Vespidae</taxon>
        <taxon>Vespinae</taxon>
        <taxon>Vespula</taxon>
    </lineage>
</organism>
<sequence length="183" mass="20657">MGQESSSGRLQSSVRREKDIDLDIDSRSVLKDYKEVERPQYNTSDSSVFLLKLGSNFGGYETTGMTRRIVGVFSEDHTTEPHVSRTSGVADPRELELRQMTEEESSGKLNLAWLAHWRATGADRRSCTPIYNHVASGTQSKSLLRSTSSFYPLHETSSSVFLHVSQDARRTTVKINSFKYNMK</sequence>
<evidence type="ECO:0000313" key="2">
    <source>
        <dbReference type="Proteomes" id="UP000600918"/>
    </source>
</evidence>
<reference evidence="1" key="1">
    <citation type="journal article" date="2020" name="G3 (Bethesda)">
        <title>High-Quality Assemblies for Three Invasive Social Wasps from the &lt;i&gt;Vespula&lt;/i&gt; Genus.</title>
        <authorList>
            <person name="Harrop T.W.R."/>
            <person name="Guhlin J."/>
            <person name="McLaughlin G.M."/>
            <person name="Permina E."/>
            <person name="Stockwell P."/>
            <person name="Gilligan J."/>
            <person name="Le Lec M.F."/>
            <person name="Gruber M.A.M."/>
            <person name="Quinn O."/>
            <person name="Lovegrove M."/>
            <person name="Duncan E.J."/>
            <person name="Remnant E.J."/>
            <person name="Van Eeckhoven J."/>
            <person name="Graham B."/>
            <person name="Knapp R.A."/>
            <person name="Langford K.W."/>
            <person name="Kronenberg Z."/>
            <person name="Press M.O."/>
            <person name="Eacker S.M."/>
            <person name="Wilson-Rankin E.E."/>
            <person name="Purcell J."/>
            <person name="Lester P.J."/>
            <person name="Dearden P.K."/>
        </authorList>
    </citation>
    <scope>NUCLEOTIDE SEQUENCE</scope>
    <source>
        <strain evidence="1">Volc-1</strain>
    </source>
</reference>
<evidence type="ECO:0000313" key="1">
    <source>
        <dbReference type="EMBL" id="KAF7434741.1"/>
    </source>
</evidence>
<dbReference type="Proteomes" id="UP000600918">
    <property type="component" value="Unassembled WGS sequence"/>
</dbReference>
<dbReference type="AlphaFoldDB" id="A0A834PAZ1"/>
<proteinExistence type="predicted"/>
<accession>A0A834PAZ1</accession>
<name>A0A834PAZ1_VESPE</name>
<dbReference type="EMBL" id="JACSDY010000002">
    <property type="protein sequence ID" value="KAF7434741.1"/>
    <property type="molecule type" value="Genomic_DNA"/>
</dbReference>
<comment type="caution">
    <text evidence="1">The sequence shown here is derived from an EMBL/GenBank/DDBJ whole genome shotgun (WGS) entry which is preliminary data.</text>
</comment>
<gene>
    <name evidence="1" type="ORF">H0235_002932</name>
</gene>